<evidence type="ECO:0000256" key="5">
    <source>
        <dbReference type="ARBA" id="ARBA00022741"/>
    </source>
</evidence>
<reference evidence="8 9" key="1">
    <citation type="submission" date="2019-01" db="EMBL/GenBank/DDBJ databases">
        <title>Draft Genome and Complete Hox-Cluster Characterization of the Sterlet Sturgeon (Acipenser ruthenus).</title>
        <authorList>
            <person name="Wei Q."/>
        </authorList>
    </citation>
    <scope>NUCLEOTIDE SEQUENCE [LARGE SCALE GENOMIC DNA]</scope>
    <source>
        <strain evidence="8">WHYD16114868_AA</strain>
        <tissue evidence="8">Blood</tissue>
    </source>
</reference>
<dbReference type="InterPro" id="IPR025662">
    <property type="entry name" value="Sigma_54_int_dom_ATP-bd_1"/>
</dbReference>
<dbReference type="SMART" id="SM00174">
    <property type="entry name" value="RHO"/>
    <property type="match status" value="1"/>
</dbReference>
<dbReference type="GO" id="GO:0005811">
    <property type="term" value="C:lipid droplet"/>
    <property type="evidence" value="ECO:0007669"/>
    <property type="project" value="UniProtKB-SubCell"/>
</dbReference>
<dbReference type="SMART" id="SM00175">
    <property type="entry name" value="RAB"/>
    <property type="match status" value="1"/>
</dbReference>
<dbReference type="AlphaFoldDB" id="A0A444TVT8"/>
<comment type="caution">
    <text evidence="8">The sequence shown here is derived from an EMBL/GenBank/DDBJ whole genome shotgun (WGS) entry which is preliminary data.</text>
</comment>
<dbReference type="CDD" id="cd04148">
    <property type="entry name" value="RGK"/>
    <property type="match status" value="1"/>
</dbReference>
<evidence type="ECO:0000256" key="1">
    <source>
        <dbReference type="ARBA" id="ARBA00004502"/>
    </source>
</evidence>
<organism evidence="8 9">
    <name type="scientific">Acipenser ruthenus</name>
    <name type="common">Sterlet sturgeon</name>
    <dbReference type="NCBI Taxonomy" id="7906"/>
    <lineage>
        <taxon>Eukaryota</taxon>
        <taxon>Metazoa</taxon>
        <taxon>Chordata</taxon>
        <taxon>Craniata</taxon>
        <taxon>Vertebrata</taxon>
        <taxon>Euteleostomi</taxon>
        <taxon>Actinopterygii</taxon>
        <taxon>Chondrostei</taxon>
        <taxon>Acipenseriformes</taxon>
        <taxon>Acipenseridae</taxon>
        <taxon>Acipenser</taxon>
    </lineage>
</organism>
<dbReference type="InterPro" id="IPR027417">
    <property type="entry name" value="P-loop_NTPase"/>
</dbReference>
<dbReference type="Pfam" id="PF00071">
    <property type="entry name" value="Ras"/>
    <property type="match status" value="1"/>
</dbReference>
<keyword evidence="4" id="KW-0551">Lipid droplet</keyword>
<sequence>MAAVFMATNMAGKARSSNFTLSEKLDLLKLVKPHIRILEEHTNKHAVIVDKNKCWDSIAEQYNTLGGDRPPRTAQGLRTLYKRLKESAKQEMVQRKHAQPEYRGSISEPTKRVMEMIPHLFRPIHDKDHNALPRMIYKHDSSIEQPGSSSSLPTISDYQPASVTVRLDQEIDVKPPPELTILSTRIEGDQEEDEDVVSVHGLDGSISPCPSSINLAVTMSPSPIPMKRDIYSRAESFRHLTGIEHETLQLSKAEHELVMDNHRKMGLYIEEKREGLKRKQQLEEELLKGKIKVEKLKAARLRHGLPIPHRSAEREGLTESQTLMVGGKEVMGTILPEDFSCGRVVRVSNYTQTVDMLEMCKGFGYSYTWLDGQNPVSQRQQIVEGFNSRYSLDFMFLMSLKAGAESGMTLHVTMRRSNSVLQPQQHRWSISTDGKHILTKKVPPSHIVRSKSCVNTGQSYRRNWSSYSSDSAVSKESECSFCRVVVIGETGVGKSALAGIFAGARDSMDNNCNLFGDDTYERTLVVDGERATIIVSDTWANQDEGSWSQEQCMQAGDAYLIVYSITDRASFEKASELRIQLRRTRQSEDIPIILVGNKSDLVRRRQVSVTEGRACAVVLDCKFIETSAAVHHNVQEMFEGIVRQVRLRRDSKEVNEKRMAHYKRRESLPKKAKHFLDKIVAKNNKNMAYRLKSKSCHDLSVL</sequence>
<dbReference type="PRINTS" id="PR00449">
    <property type="entry name" value="RASTRNSFRMNG"/>
</dbReference>
<dbReference type="PROSITE" id="PS51419">
    <property type="entry name" value="RAB"/>
    <property type="match status" value="1"/>
</dbReference>
<dbReference type="PANTHER" id="PTHR15386:SF0">
    <property type="entry name" value="FIBRINOGEN SILENCER-BINDING PROTEIN"/>
    <property type="match status" value="1"/>
</dbReference>
<dbReference type="InterPro" id="IPR005225">
    <property type="entry name" value="Small_GTP-bd"/>
</dbReference>
<gene>
    <name evidence="8" type="ORF">EOD39_10510</name>
</gene>
<evidence type="ECO:0000313" key="8">
    <source>
        <dbReference type="EMBL" id="RXM27028.1"/>
    </source>
</evidence>
<dbReference type="GO" id="GO:0005525">
    <property type="term" value="F:GTP binding"/>
    <property type="evidence" value="ECO:0007669"/>
    <property type="project" value="InterPro"/>
</dbReference>
<protein>
    <submittedName>
        <fullName evidence="8">GTP-binding protein GEM</fullName>
    </submittedName>
</protein>
<dbReference type="PROSITE" id="PS00675">
    <property type="entry name" value="SIGMA54_INTERACT_1"/>
    <property type="match status" value="1"/>
</dbReference>
<dbReference type="InterPro" id="IPR042383">
    <property type="entry name" value="FSBP"/>
</dbReference>
<dbReference type="SMART" id="SM00173">
    <property type="entry name" value="RAS"/>
    <property type="match status" value="1"/>
</dbReference>
<keyword evidence="9" id="KW-1185">Reference proteome</keyword>
<evidence type="ECO:0000256" key="2">
    <source>
        <dbReference type="ARBA" id="ARBA00008846"/>
    </source>
</evidence>
<dbReference type="Gene3D" id="3.40.50.300">
    <property type="entry name" value="P-loop containing nucleotide triphosphate hydrolases"/>
    <property type="match status" value="2"/>
</dbReference>
<comment type="similarity">
    <text evidence="2">Belongs to the small GTPase superfamily. RGK family.</text>
</comment>
<evidence type="ECO:0000256" key="6">
    <source>
        <dbReference type="ARBA" id="ARBA00024188"/>
    </source>
</evidence>
<dbReference type="Pfam" id="PF13873">
    <property type="entry name" value="Myb_DNA-bind_5"/>
    <property type="match status" value="1"/>
</dbReference>
<evidence type="ECO:0000259" key="7">
    <source>
        <dbReference type="Pfam" id="PF13873"/>
    </source>
</evidence>
<dbReference type="GO" id="GO:0005794">
    <property type="term" value="C:Golgi apparatus"/>
    <property type="evidence" value="ECO:0007669"/>
    <property type="project" value="UniProtKB-SubCell"/>
</dbReference>
<accession>A0A444TVT8</accession>
<dbReference type="Proteomes" id="UP000289886">
    <property type="component" value="Unassembled WGS sequence"/>
</dbReference>
<dbReference type="EMBL" id="SCEB01215912">
    <property type="protein sequence ID" value="RXM27028.1"/>
    <property type="molecule type" value="Genomic_DNA"/>
</dbReference>
<dbReference type="NCBIfam" id="TIGR00231">
    <property type="entry name" value="small_GTP"/>
    <property type="match status" value="1"/>
</dbReference>
<feature type="domain" description="Myb/SANT-like DNA-binding" evidence="7">
    <location>
        <begin position="15"/>
        <end position="93"/>
    </location>
</feature>
<evidence type="ECO:0000256" key="4">
    <source>
        <dbReference type="ARBA" id="ARBA00022677"/>
    </source>
</evidence>
<proteinExistence type="inferred from homology"/>
<comment type="subcellular location">
    <subcellularLocation>
        <location evidence="6">Golgi apparatus</location>
        <location evidence="6">cis-Golgi network membrane</location>
    </subcellularLocation>
    <subcellularLocation>
        <location evidence="1">Lipid droplet</location>
    </subcellularLocation>
</comment>
<dbReference type="SUPFAM" id="SSF52540">
    <property type="entry name" value="P-loop containing nucleoside triphosphate hydrolases"/>
    <property type="match status" value="1"/>
</dbReference>
<evidence type="ECO:0000313" key="9">
    <source>
        <dbReference type="Proteomes" id="UP000289886"/>
    </source>
</evidence>
<dbReference type="FunFam" id="3.40.50.300:FF:000311">
    <property type="entry name" value="GTP-binding protein RAD"/>
    <property type="match status" value="1"/>
</dbReference>
<dbReference type="GO" id="GO:0003924">
    <property type="term" value="F:GTPase activity"/>
    <property type="evidence" value="ECO:0007669"/>
    <property type="project" value="InterPro"/>
</dbReference>
<dbReference type="PANTHER" id="PTHR15386">
    <property type="entry name" value="FIBRINOGEN SILENCER-BINDING PROTEIN"/>
    <property type="match status" value="1"/>
</dbReference>
<keyword evidence="5" id="KW-0547">Nucleotide-binding</keyword>
<dbReference type="InterPro" id="IPR001806">
    <property type="entry name" value="Small_GTPase"/>
</dbReference>
<name>A0A444TVT8_ACIRT</name>
<evidence type="ECO:0000256" key="3">
    <source>
        <dbReference type="ARBA" id="ARBA00022553"/>
    </source>
</evidence>
<dbReference type="PROSITE" id="PS51421">
    <property type="entry name" value="RAS"/>
    <property type="match status" value="1"/>
</dbReference>
<dbReference type="InterPro" id="IPR028002">
    <property type="entry name" value="Myb_DNA-bind_5"/>
</dbReference>
<keyword evidence="3" id="KW-0597">Phosphoprotein</keyword>